<dbReference type="EMBL" id="KB632352">
    <property type="protein sequence ID" value="ERL93282.1"/>
    <property type="molecule type" value="Genomic_DNA"/>
</dbReference>
<evidence type="ECO:0000256" key="5">
    <source>
        <dbReference type="ARBA" id="ARBA00023175"/>
    </source>
</evidence>
<dbReference type="Proteomes" id="UP000030742">
    <property type="component" value="Unassembled WGS sequence"/>
</dbReference>
<dbReference type="PROSITE" id="PS00411">
    <property type="entry name" value="KINESIN_MOTOR_1"/>
    <property type="match status" value="1"/>
</dbReference>
<evidence type="ECO:0000256" key="6">
    <source>
        <dbReference type="ARBA" id="ARBA00023212"/>
    </source>
</evidence>
<dbReference type="InterPro" id="IPR027640">
    <property type="entry name" value="Kinesin-like_fam"/>
</dbReference>
<evidence type="ECO:0000256" key="9">
    <source>
        <dbReference type="SAM" id="Coils"/>
    </source>
</evidence>
<dbReference type="PANTHER" id="PTHR47968">
    <property type="entry name" value="CENTROMERE PROTEIN E"/>
    <property type="match status" value="1"/>
</dbReference>
<evidence type="ECO:0000256" key="2">
    <source>
        <dbReference type="ARBA" id="ARBA00022741"/>
    </source>
</evidence>
<sequence length="860" mass="99815">MSCKSFNLYKHHTVNHLIVHLHILYLIITIFNHFDPQQSEGLKGSYTESTLSLVDLAGSERVGQMKMGKDRQLEGVSINKSLTALGLVIRKLSEGESFINYRDSKLTRILQHSLGGNSKTLIIATITVAVSEETKSTLDFAHRAKFVKNRPVVNRRVTDKDQLKEYESLCQNYKVQIEKLTGEKLDHEKKINALEGKIQCIEKFSDFGQKSTIRHQVPSRRHTFAHFKPESTRNPLPFSLLSIDEECLMGDIDTPSKSVIQSDEIETDVIDDGENIMTPNRKPPFEDLDSPKTALTRLKVEKELMEQSYQNLVLFTNLENQIKLECDELKEMRDLCDRLRNDNLELREDRPILLAKVEYFHNQLITLQTILGGSVERNSEHLYTIPEEKIDFFLEDTELTEKISDDEEKVRFKHELSKKDDIIDALEAELNNQKLSKKDDIIDALEKELNNQKVRFESVLTEMNKLKEDITDKNLNIENLNSIINHDRNIKEAELGILNCKIQELTCYKAEMQNKVSECRRIEGESKSTDSMQQENITLKNKLGVLERENQHLHEKNLALEHQNESVEQRLQENKRLNSQLRDMISQLKSDDHDKLRAERDLLKARTQELEKQVAHLEISLRKRVQLFTNLSLHLKELQDQKEASLKDVRKFEPEVLTQIEPVLQSKKLVVHSKQGLTMADLFGRPVNKVHVQDNSSQTVSIADQEPYQTCCKSDERKSALRVSDEMRKVKERRQSIHDQRRGLFGDVERSSSLDNFDCESCASLRNKAVELRSQTTALTDEVDNLKSENKFLDKENADMLQMIRNYQERELELDNKLMKYEQCEKVDKETQATCDLQQKYNALKRILRLRKREAMSTES</sequence>
<dbReference type="STRING" id="77166.U4UJJ4"/>
<dbReference type="PRINTS" id="PR00380">
    <property type="entry name" value="KINESINHEAVY"/>
</dbReference>
<name>U4UJJ4_DENPD</name>
<dbReference type="Pfam" id="PF00225">
    <property type="entry name" value="Kinesin"/>
    <property type="match status" value="1"/>
</dbReference>
<evidence type="ECO:0000256" key="1">
    <source>
        <dbReference type="ARBA" id="ARBA00004245"/>
    </source>
</evidence>
<comment type="caution">
    <text evidence="7">Lacks conserved residue(s) required for the propagation of feature annotation.</text>
</comment>
<dbReference type="InterPro" id="IPR019821">
    <property type="entry name" value="Kinesin_motor_CS"/>
</dbReference>
<dbReference type="GO" id="GO:0005874">
    <property type="term" value="C:microtubule"/>
    <property type="evidence" value="ECO:0007669"/>
    <property type="project" value="UniProtKB-KW"/>
</dbReference>
<feature type="coiled-coil region" evidence="9">
    <location>
        <begin position="435"/>
        <end position="483"/>
    </location>
</feature>
<evidence type="ECO:0000256" key="7">
    <source>
        <dbReference type="PROSITE-ProRule" id="PRU00283"/>
    </source>
</evidence>
<protein>
    <recommendedName>
        <fullName evidence="8">Kinesin-like protein</fullName>
    </recommendedName>
</protein>
<keyword evidence="6" id="KW-0963">Cytoplasm</keyword>
<organism evidence="11 12">
    <name type="scientific">Dendroctonus ponderosae</name>
    <name type="common">Mountain pine beetle</name>
    <dbReference type="NCBI Taxonomy" id="77166"/>
    <lineage>
        <taxon>Eukaryota</taxon>
        <taxon>Metazoa</taxon>
        <taxon>Ecdysozoa</taxon>
        <taxon>Arthropoda</taxon>
        <taxon>Hexapoda</taxon>
        <taxon>Insecta</taxon>
        <taxon>Pterygota</taxon>
        <taxon>Neoptera</taxon>
        <taxon>Endopterygota</taxon>
        <taxon>Coleoptera</taxon>
        <taxon>Polyphaga</taxon>
        <taxon>Cucujiformia</taxon>
        <taxon>Curculionidae</taxon>
        <taxon>Scolytinae</taxon>
        <taxon>Dendroctonus</taxon>
    </lineage>
</organism>
<evidence type="ECO:0000313" key="12">
    <source>
        <dbReference type="Proteomes" id="UP000030742"/>
    </source>
</evidence>
<feature type="coiled-coil region" evidence="9">
    <location>
        <begin position="769"/>
        <end position="810"/>
    </location>
</feature>
<evidence type="ECO:0000256" key="3">
    <source>
        <dbReference type="ARBA" id="ARBA00022840"/>
    </source>
</evidence>
<keyword evidence="3 8" id="KW-0067">ATP-binding</keyword>
<dbReference type="AlphaFoldDB" id="U4UJJ4"/>
<dbReference type="GO" id="GO:0005524">
    <property type="term" value="F:ATP binding"/>
    <property type="evidence" value="ECO:0007669"/>
    <property type="project" value="UniProtKB-KW"/>
</dbReference>
<keyword evidence="2 8" id="KW-0547">Nucleotide-binding</keyword>
<dbReference type="SMART" id="SM00129">
    <property type="entry name" value="KISc"/>
    <property type="match status" value="1"/>
</dbReference>
<proteinExistence type="inferred from homology"/>
<evidence type="ECO:0000313" key="11">
    <source>
        <dbReference type="EMBL" id="ERL93282.1"/>
    </source>
</evidence>
<reference evidence="11 12" key="1">
    <citation type="journal article" date="2013" name="Genome Biol.">
        <title>Draft genome of the mountain pine beetle, Dendroctonus ponderosae Hopkins, a major forest pest.</title>
        <authorList>
            <person name="Keeling C.I."/>
            <person name="Yuen M.M."/>
            <person name="Liao N.Y."/>
            <person name="Docking T.R."/>
            <person name="Chan S.K."/>
            <person name="Taylor G.A."/>
            <person name="Palmquist D.L."/>
            <person name="Jackman S.D."/>
            <person name="Nguyen A."/>
            <person name="Li M."/>
            <person name="Henderson H."/>
            <person name="Janes J.K."/>
            <person name="Zhao Y."/>
            <person name="Pandoh P."/>
            <person name="Moore R."/>
            <person name="Sperling F.A."/>
            <person name="Huber D.P."/>
            <person name="Birol I."/>
            <person name="Jones S.J."/>
            <person name="Bohlmann J."/>
        </authorList>
    </citation>
    <scope>NUCLEOTIDE SEQUENCE</scope>
</reference>
<keyword evidence="5 8" id="KW-0505">Motor protein</keyword>
<evidence type="ECO:0000256" key="8">
    <source>
        <dbReference type="RuleBase" id="RU000394"/>
    </source>
</evidence>
<comment type="subcellular location">
    <subcellularLocation>
        <location evidence="1">Cytoplasm</location>
        <location evidence="1">Cytoskeleton</location>
    </subcellularLocation>
</comment>
<keyword evidence="4 9" id="KW-0175">Coiled coil</keyword>
<dbReference type="Gene3D" id="3.40.850.10">
    <property type="entry name" value="Kinesin motor domain"/>
    <property type="match status" value="1"/>
</dbReference>
<feature type="domain" description="Kinesin motor" evidence="10">
    <location>
        <begin position="1"/>
        <end position="147"/>
    </location>
</feature>
<dbReference type="InterPro" id="IPR027417">
    <property type="entry name" value="P-loop_NTPase"/>
</dbReference>
<keyword evidence="8" id="KW-0493">Microtubule</keyword>
<dbReference type="OrthoDB" id="6781984at2759"/>
<feature type="coiled-coil region" evidence="9">
    <location>
        <begin position="315"/>
        <end position="349"/>
    </location>
</feature>
<gene>
    <name evidence="11" type="ORF">D910_10578</name>
</gene>
<dbReference type="PANTHER" id="PTHR47968:SF75">
    <property type="entry name" value="CENTROMERE-ASSOCIATED PROTEIN E"/>
    <property type="match status" value="1"/>
</dbReference>
<accession>U4UJJ4</accession>
<dbReference type="InterPro" id="IPR001752">
    <property type="entry name" value="Kinesin_motor_dom"/>
</dbReference>
<keyword evidence="6" id="KW-0206">Cytoskeleton</keyword>
<feature type="coiled-coil region" evidence="9">
    <location>
        <begin position="529"/>
        <end position="620"/>
    </location>
</feature>
<dbReference type="GO" id="GO:0003777">
    <property type="term" value="F:microtubule motor activity"/>
    <property type="evidence" value="ECO:0007669"/>
    <property type="project" value="InterPro"/>
</dbReference>
<comment type="similarity">
    <text evidence="7 8">Belongs to the TRAFAC class myosin-kinesin ATPase superfamily. Kinesin family.</text>
</comment>
<dbReference type="SUPFAM" id="SSF52540">
    <property type="entry name" value="P-loop containing nucleoside triphosphate hydrolases"/>
    <property type="match status" value="1"/>
</dbReference>
<dbReference type="PROSITE" id="PS50067">
    <property type="entry name" value="KINESIN_MOTOR_2"/>
    <property type="match status" value="1"/>
</dbReference>
<dbReference type="GO" id="GO:0008017">
    <property type="term" value="F:microtubule binding"/>
    <property type="evidence" value="ECO:0007669"/>
    <property type="project" value="InterPro"/>
</dbReference>
<dbReference type="InterPro" id="IPR036961">
    <property type="entry name" value="Kinesin_motor_dom_sf"/>
</dbReference>
<evidence type="ECO:0000259" key="10">
    <source>
        <dbReference type="PROSITE" id="PS50067"/>
    </source>
</evidence>
<dbReference type="GO" id="GO:0007018">
    <property type="term" value="P:microtubule-based movement"/>
    <property type="evidence" value="ECO:0007669"/>
    <property type="project" value="InterPro"/>
</dbReference>
<feature type="coiled-coil region" evidence="9">
    <location>
        <begin position="163"/>
        <end position="197"/>
    </location>
</feature>
<evidence type="ECO:0000256" key="4">
    <source>
        <dbReference type="ARBA" id="ARBA00023054"/>
    </source>
</evidence>